<keyword evidence="3 6" id="KW-0812">Transmembrane</keyword>
<evidence type="ECO:0000256" key="5">
    <source>
        <dbReference type="ARBA" id="ARBA00023136"/>
    </source>
</evidence>
<dbReference type="InterPro" id="IPR050833">
    <property type="entry name" value="Poly_Biosynth_Transport"/>
</dbReference>
<feature type="transmembrane region" description="Helical" evidence="6">
    <location>
        <begin position="410"/>
        <end position="430"/>
    </location>
</feature>
<comment type="subcellular location">
    <subcellularLocation>
        <location evidence="1">Cell membrane</location>
        <topology evidence="1">Multi-pass membrane protein</topology>
    </subcellularLocation>
</comment>
<evidence type="ECO:0000313" key="8">
    <source>
        <dbReference type="Proteomes" id="UP000435036"/>
    </source>
</evidence>
<evidence type="ECO:0000256" key="2">
    <source>
        <dbReference type="ARBA" id="ARBA00022475"/>
    </source>
</evidence>
<name>A0A6N8L7D7_9SPHI</name>
<dbReference type="RefSeq" id="WP_160370359.1">
    <property type="nucleotide sequence ID" value="NZ_WSQA01000014.1"/>
</dbReference>
<dbReference type="EMBL" id="WSQA01000014">
    <property type="protein sequence ID" value="MVZ63642.1"/>
    <property type="molecule type" value="Genomic_DNA"/>
</dbReference>
<feature type="transmembrane region" description="Helical" evidence="6">
    <location>
        <begin position="353"/>
        <end position="372"/>
    </location>
</feature>
<accession>A0A6N8L7D7</accession>
<feature type="transmembrane region" description="Helical" evidence="6">
    <location>
        <begin position="378"/>
        <end position="398"/>
    </location>
</feature>
<keyword evidence="4 6" id="KW-1133">Transmembrane helix</keyword>
<feature type="transmembrane region" description="Helical" evidence="6">
    <location>
        <begin position="290"/>
        <end position="314"/>
    </location>
</feature>
<dbReference type="PANTHER" id="PTHR30250">
    <property type="entry name" value="PST FAMILY PREDICTED COLANIC ACID TRANSPORTER"/>
    <property type="match status" value="1"/>
</dbReference>
<feature type="transmembrane region" description="Helical" evidence="6">
    <location>
        <begin position="248"/>
        <end position="269"/>
    </location>
</feature>
<dbReference type="AlphaFoldDB" id="A0A6N8L7D7"/>
<evidence type="ECO:0000256" key="1">
    <source>
        <dbReference type="ARBA" id="ARBA00004651"/>
    </source>
</evidence>
<proteinExistence type="predicted"/>
<dbReference type="Pfam" id="PF01943">
    <property type="entry name" value="Polysacc_synt"/>
    <property type="match status" value="1"/>
</dbReference>
<sequence length="463" mass="52552">MADIYSKLIRGTAVYAIGNFGSKILLFALVPIVSFFLTKEELGEYDLVQTAMNLLIPIFSAQIFNGTYRWLLEKKTKTPPQTVILNGLTICVVGLLLFSILYFITSEFIPLSISFVTGLLLLGSSMFFQYFQFVARGLGKSRLFSYSGILYSFILVISTFLLLKIFAVGVEGLYWSIIAANLVGSVFLFFTSKIYLYTKIASYDLTTLKEMLHFSLPLIPNQISWWLITASDKFLILKILSADMNGIYAISSRFPAIMTIINSIFLLAWQDFTIKDDGQDVRVNTRLFNTYMRVQFGMVLLLAPLSELTVKFLVDAKFYEAYKYMPILYLGVAYSAMAGYFGAIYLKSRNTIGVFTTSIVGGIVNILITFLLMKNVGLYASAIGTFVSFFLIVLIRILQTKKVMPIKVPFPEMLFFTILSLSLSFFVVHFDVRVNLLIFLFTSILVFYFNKNIFIKIKNRIVK</sequence>
<feature type="transmembrane region" description="Helical" evidence="6">
    <location>
        <begin position="143"/>
        <end position="167"/>
    </location>
</feature>
<evidence type="ECO:0000256" key="4">
    <source>
        <dbReference type="ARBA" id="ARBA00022989"/>
    </source>
</evidence>
<keyword evidence="5 6" id="KW-0472">Membrane</keyword>
<protein>
    <submittedName>
        <fullName evidence="7">Oligosaccharide flippase family protein</fullName>
    </submittedName>
</protein>
<keyword evidence="8" id="KW-1185">Reference proteome</keyword>
<feature type="transmembrane region" description="Helical" evidence="6">
    <location>
        <begin position="173"/>
        <end position="190"/>
    </location>
</feature>
<feature type="transmembrane region" description="Helical" evidence="6">
    <location>
        <begin position="50"/>
        <end position="71"/>
    </location>
</feature>
<feature type="transmembrane region" description="Helical" evidence="6">
    <location>
        <begin position="12"/>
        <end position="38"/>
    </location>
</feature>
<feature type="transmembrane region" description="Helical" evidence="6">
    <location>
        <begin position="83"/>
        <end position="105"/>
    </location>
</feature>
<feature type="transmembrane region" description="Helical" evidence="6">
    <location>
        <begin position="326"/>
        <end position="346"/>
    </location>
</feature>
<reference evidence="7 8" key="1">
    <citation type="submission" date="2019-12" db="EMBL/GenBank/DDBJ databases">
        <authorList>
            <person name="Dong K."/>
        </authorList>
    </citation>
    <scope>NUCLEOTIDE SEQUENCE [LARGE SCALE GENOMIC DNA]</scope>
    <source>
        <strain evidence="7 8">JCM 31225</strain>
    </source>
</reference>
<dbReference type="InterPro" id="IPR002797">
    <property type="entry name" value="Polysacc_synth"/>
</dbReference>
<dbReference type="Proteomes" id="UP000435036">
    <property type="component" value="Unassembled WGS sequence"/>
</dbReference>
<gene>
    <name evidence="7" type="ORF">GQF63_16565</name>
</gene>
<evidence type="ECO:0000256" key="6">
    <source>
        <dbReference type="SAM" id="Phobius"/>
    </source>
</evidence>
<feature type="transmembrane region" description="Helical" evidence="6">
    <location>
        <begin position="436"/>
        <end position="454"/>
    </location>
</feature>
<evidence type="ECO:0000313" key="7">
    <source>
        <dbReference type="EMBL" id="MVZ63642.1"/>
    </source>
</evidence>
<keyword evidence="2" id="KW-1003">Cell membrane</keyword>
<comment type="caution">
    <text evidence="7">The sequence shown here is derived from an EMBL/GenBank/DDBJ whole genome shotgun (WGS) entry which is preliminary data.</text>
</comment>
<feature type="transmembrane region" description="Helical" evidence="6">
    <location>
        <begin position="111"/>
        <end position="131"/>
    </location>
</feature>
<feature type="transmembrane region" description="Helical" evidence="6">
    <location>
        <begin position="211"/>
        <end position="228"/>
    </location>
</feature>
<dbReference type="OrthoDB" id="1495589at2"/>
<evidence type="ECO:0000256" key="3">
    <source>
        <dbReference type="ARBA" id="ARBA00022692"/>
    </source>
</evidence>
<dbReference type="GO" id="GO:0005886">
    <property type="term" value="C:plasma membrane"/>
    <property type="evidence" value="ECO:0007669"/>
    <property type="project" value="UniProtKB-SubCell"/>
</dbReference>
<dbReference type="PANTHER" id="PTHR30250:SF11">
    <property type="entry name" value="O-ANTIGEN TRANSPORTER-RELATED"/>
    <property type="match status" value="1"/>
</dbReference>
<organism evidence="7 8">
    <name type="scientific">Sphingobacterium humi</name>
    <dbReference type="NCBI Taxonomy" id="1796905"/>
    <lineage>
        <taxon>Bacteria</taxon>
        <taxon>Pseudomonadati</taxon>
        <taxon>Bacteroidota</taxon>
        <taxon>Sphingobacteriia</taxon>
        <taxon>Sphingobacteriales</taxon>
        <taxon>Sphingobacteriaceae</taxon>
        <taxon>Sphingobacterium</taxon>
    </lineage>
</organism>